<dbReference type="HOGENOM" id="CLU_3108608_0_0_1"/>
<evidence type="ECO:0000313" key="3">
    <source>
        <dbReference type="Proteomes" id="UP000008744"/>
    </source>
</evidence>
<keyword evidence="3" id="KW-1185">Reference proteome</keyword>
<protein>
    <submittedName>
        <fullName evidence="2">GL11927</fullName>
    </submittedName>
</protein>
<dbReference type="AlphaFoldDB" id="B4HDP1"/>
<evidence type="ECO:0000256" key="1">
    <source>
        <dbReference type="SAM" id="MobiDB-lite"/>
    </source>
</evidence>
<feature type="region of interest" description="Disordered" evidence="1">
    <location>
        <begin position="1"/>
        <end position="22"/>
    </location>
</feature>
<proteinExistence type="predicted"/>
<accession>B4HDP1</accession>
<organism evidence="3">
    <name type="scientific">Drosophila persimilis</name>
    <name type="common">Fruit fly</name>
    <dbReference type="NCBI Taxonomy" id="7234"/>
    <lineage>
        <taxon>Eukaryota</taxon>
        <taxon>Metazoa</taxon>
        <taxon>Ecdysozoa</taxon>
        <taxon>Arthropoda</taxon>
        <taxon>Hexapoda</taxon>
        <taxon>Insecta</taxon>
        <taxon>Pterygota</taxon>
        <taxon>Neoptera</taxon>
        <taxon>Endopterygota</taxon>
        <taxon>Diptera</taxon>
        <taxon>Brachycera</taxon>
        <taxon>Muscomorpha</taxon>
        <taxon>Ephydroidea</taxon>
        <taxon>Drosophilidae</taxon>
        <taxon>Drosophila</taxon>
        <taxon>Sophophora</taxon>
    </lineage>
</organism>
<feature type="compositionally biased region" description="Basic and acidic residues" evidence="1">
    <location>
        <begin position="1"/>
        <end position="18"/>
    </location>
</feature>
<reference evidence="2 3" key="1">
    <citation type="journal article" date="2007" name="Nature">
        <title>Evolution of genes and genomes on the Drosophila phylogeny.</title>
        <authorList>
            <consortium name="Drosophila 12 Genomes Consortium"/>
            <person name="Clark A.G."/>
            <person name="Eisen M.B."/>
            <person name="Smith D.R."/>
            <person name="Bergman C.M."/>
            <person name="Oliver B."/>
            <person name="Markow T.A."/>
            <person name="Kaufman T.C."/>
            <person name="Kellis M."/>
            <person name="Gelbart W."/>
            <person name="Iyer V.N."/>
            <person name="Pollard D.A."/>
            <person name="Sackton T.B."/>
            <person name="Larracuente A.M."/>
            <person name="Singh N.D."/>
            <person name="Abad J.P."/>
            <person name="Abt D.N."/>
            <person name="Adryan B."/>
            <person name="Aguade M."/>
            <person name="Akashi H."/>
            <person name="Anderson W.W."/>
            <person name="Aquadro C.F."/>
            <person name="Ardell D.H."/>
            <person name="Arguello R."/>
            <person name="Artieri C.G."/>
            <person name="Barbash D.A."/>
            <person name="Barker D."/>
            <person name="Barsanti P."/>
            <person name="Batterham P."/>
            <person name="Batzoglou S."/>
            <person name="Begun D."/>
            <person name="Bhutkar A."/>
            <person name="Blanco E."/>
            <person name="Bosak S.A."/>
            <person name="Bradley R.K."/>
            <person name="Brand A.D."/>
            <person name="Brent M.R."/>
            <person name="Brooks A.N."/>
            <person name="Brown R.H."/>
            <person name="Butlin R.K."/>
            <person name="Caggese C."/>
            <person name="Calvi B.R."/>
            <person name="Bernardo de Carvalho A."/>
            <person name="Caspi A."/>
            <person name="Castrezana S."/>
            <person name="Celniker S.E."/>
            <person name="Chang J.L."/>
            <person name="Chapple C."/>
            <person name="Chatterji S."/>
            <person name="Chinwalla A."/>
            <person name="Civetta A."/>
            <person name="Clifton S.W."/>
            <person name="Comeron J.M."/>
            <person name="Costello J.C."/>
            <person name="Coyne J.A."/>
            <person name="Daub J."/>
            <person name="David R.G."/>
            <person name="Delcher A.L."/>
            <person name="Delehaunty K."/>
            <person name="Do C.B."/>
            <person name="Ebling H."/>
            <person name="Edwards K."/>
            <person name="Eickbush T."/>
            <person name="Evans J.D."/>
            <person name="Filipski A."/>
            <person name="Findeiss S."/>
            <person name="Freyhult E."/>
            <person name="Fulton L."/>
            <person name="Fulton R."/>
            <person name="Garcia A.C."/>
            <person name="Gardiner A."/>
            <person name="Garfield D.A."/>
            <person name="Garvin B.E."/>
            <person name="Gibson G."/>
            <person name="Gilbert D."/>
            <person name="Gnerre S."/>
            <person name="Godfrey J."/>
            <person name="Good R."/>
            <person name="Gotea V."/>
            <person name="Gravely B."/>
            <person name="Greenberg A.J."/>
            <person name="Griffiths-Jones S."/>
            <person name="Gross S."/>
            <person name="Guigo R."/>
            <person name="Gustafson E.A."/>
            <person name="Haerty W."/>
            <person name="Hahn M.W."/>
            <person name="Halligan D.L."/>
            <person name="Halpern A.L."/>
            <person name="Halter G.M."/>
            <person name="Han M.V."/>
            <person name="Heger A."/>
            <person name="Hillier L."/>
            <person name="Hinrichs A.S."/>
            <person name="Holmes I."/>
            <person name="Hoskins R.A."/>
            <person name="Hubisz M.J."/>
            <person name="Hultmark D."/>
            <person name="Huntley M.A."/>
            <person name="Jaffe D.B."/>
            <person name="Jagadeeshan S."/>
            <person name="Jeck W.R."/>
            <person name="Johnson J."/>
            <person name="Jones C.D."/>
            <person name="Jordan W.C."/>
            <person name="Karpen G.H."/>
            <person name="Kataoka E."/>
            <person name="Keightley P.D."/>
            <person name="Kheradpour P."/>
            <person name="Kirkness E.F."/>
            <person name="Koerich L.B."/>
            <person name="Kristiansen K."/>
            <person name="Kudrna D."/>
            <person name="Kulathinal R.J."/>
            <person name="Kumar S."/>
            <person name="Kwok R."/>
            <person name="Lander E."/>
            <person name="Langley C.H."/>
            <person name="Lapoint R."/>
            <person name="Lazzaro B.P."/>
            <person name="Lee S.J."/>
            <person name="Levesque L."/>
            <person name="Li R."/>
            <person name="Lin C.F."/>
            <person name="Lin M.F."/>
            <person name="Lindblad-Toh K."/>
            <person name="Llopart A."/>
            <person name="Long M."/>
            <person name="Low L."/>
            <person name="Lozovsky E."/>
            <person name="Lu J."/>
            <person name="Luo M."/>
            <person name="Machado C.A."/>
            <person name="Makalowski W."/>
            <person name="Marzo M."/>
            <person name="Matsuda M."/>
            <person name="Matzkin L."/>
            <person name="McAllister B."/>
            <person name="McBride C.S."/>
            <person name="McKernan B."/>
            <person name="McKernan K."/>
            <person name="Mendez-Lago M."/>
            <person name="Minx P."/>
            <person name="Mollenhauer M.U."/>
            <person name="Montooth K."/>
            <person name="Mount S.M."/>
            <person name="Mu X."/>
            <person name="Myers E."/>
            <person name="Negre B."/>
            <person name="Newfeld S."/>
            <person name="Nielsen R."/>
            <person name="Noor M.A."/>
            <person name="O'Grady P."/>
            <person name="Pachter L."/>
            <person name="Papaceit M."/>
            <person name="Parisi M.J."/>
            <person name="Parisi M."/>
            <person name="Parts L."/>
            <person name="Pedersen J.S."/>
            <person name="Pesole G."/>
            <person name="Phillippy A.M."/>
            <person name="Ponting C.P."/>
            <person name="Pop M."/>
            <person name="Porcelli D."/>
            <person name="Powell J.R."/>
            <person name="Prohaska S."/>
            <person name="Pruitt K."/>
            <person name="Puig M."/>
            <person name="Quesneville H."/>
            <person name="Ram K.R."/>
            <person name="Rand D."/>
            <person name="Rasmussen M.D."/>
            <person name="Reed L.K."/>
            <person name="Reenan R."/>
            <person name="Reily A."/>
            <person name="Remington K.A."/>
            <person name="Rieger T.T."/>
            <person name="Ritchie M.G."/>
            <person name="Robin C."/>
            <person name="Rogers Y.H."/>
            <person name="Rohde C."/>
            <person name="Rozas J."/>
            <person name="Rubenfield M.J."/>
            <person name="Ruiz A."/>
            <person name="Russo S."/>
            <person name="Salzberg S.L."/>
            <person name="Sanchez-Gracia A."/>
            <person name="Saranga D.J."/>
            <person name="Sato H."/>
            <person name="Schaeffer S.W."/>
            <person name="Schatz M.C."/>
            <person name="Schlenke T."/>
            <person name="Schwartz R."/>
            <person name="Segarra C."/>
            <person name="Singh R.S."/>
            <person name="Sirot L."/>
            <person name="Sirota M."/>
            <person name="Sisneros N.B."/>
            <person name="Smith C.D."/>
            <person name="Smith T.F."/>
            <person name="Spieth J."/>
            <person name="Stage D.E."/>
            <person name="Stark A."/>
            <person name="Stephan W."/>
            <person name="Strausberg R.L."/>
            <person name="Strempel S."/>
            <person name="Sturgill D."/>
            <person name="Sutton G."/>
            <person name="Sutton G.G."/>
            <person name="Tao W."/>
            <person name="Teichmann S."/>
            <person name="Tobari Y.N."/>
            <person name="Tomimura Y."/>
            <person name="Tsolas J.M."/>
            <person name="Valente V.L."/>
            <person name="Venter E."/>
            <person name="Venter J.C."/>
            <person name="Vicario S."/>
            <person name="Vieira F.G."/>
            <person name="Vilella A.J."/>
            <person name="Villasante A."/>
            <person name="Walenz B."/>
            <person name="Wang J."/>
            <person name="Wasserman M."/>
            <person name="Watts T."/>
            <person name="Wilson D."/>
            <person name="Wilson R.K."/>
            <person name="Wing R.A."/>
            <person name="Wolfner M.F."/>
            <person name="Wong A."/>
            <person name="Wong G.K."/>
            <person name="Wu C.I."/>
            <person name="Wu G."/>
            <person name="Yamamoto D."/>
            <person name="Yang H.P."/>
            <person name="Yang S.P."/>
            <person name="Yorke J.A."/>
            <person name="Yoshida K."/>
            <person name="Zdobnov E."/>
            <person name="Zhang P."/>
            <person name="Zhang Y."/>
            <person name="Zimin A.V."/>
            <person name="Baldwin J."/>
            <person name="Abdouelleil A."/>
            <person name="Abdulkadir J."/>
            <person name="Abebe A."/>
            <person name="Abera B."/>
            <person name="Abreu J."/>
            <person name="Acer S.C."/>
            <person name="Aftuck L."/>
            <person name="Alexander A."/>
            <person name="An P."/>
            <person name="Anderson E."/>
            <person name="Anderson S."/>
            <person name="Arachi H."/>
            <person name="Azer M."/>
            <person name="Bachantsang P."/>
            <person name="Barry A."/>
            <person name="Bayul T."/>
            <person name="Berlin A."/>
            <person name="Bessette D."/>
            <person name="Bloom T."/>
            <person name="Blye J."/>
            <person name="Boguslavskiy L."/>
            <person name="Bonnet C."/>
            <person name="Boukhgalter B."/>
            <person name="Bourzgui I."/>
            <person name="Brown A."/>
            <person name="Cahill P."/>
            <person name="Channer S."/>
            <person name="Cheshatsang Y."/>
            <person name="Chuda L."/>
            <person name="Citroen M."/>
            <person name="Collymore A."/>
            <person name="Cooke P."/>
            <person name="Costello M."/>
            <person name="D'Aco K."/>
            <person name="Daza R."/>
            <person name="De Haan G."/>
            <person name="DeGray S."/>
            <person name="DeMaso C."/>
            <person name="Dhargay N."/>
            <person name="Dooley K."/>
            <person name="Dooley E."/>
            <person name="Doricent M."/>
            <person name="Dorje P."/>
            <person name="Dorjee K."/>
            <person name="Dupes A."/>
            <person name="Elong R."/>
            <person name="Falk J."/>
            <person name="Farina A."/>
            <person name="Faro S."/>
            <person name="Ferguson D."/>
            <person name="Fisher S."/>
            <person name="Foley C.D."/>
            <person name="Franke A."/>
            <person name="Friedrich D."/>
            <person name="Gadbois L."/>
            <person name="Gearin G."/>
            <person name="Gearin C.R."/>
            <person name="Giannoukos G."/>
            <person name="Goode T."/>
            <person name="Graham J."/>
            <person name="Grandbois E."/>
            <person name="Grewal S."/>
            <person name="Gyaltsen K."/>
            <person name="Hafez N."/>
            <person name="Hagos B."/>
            <person name="Hall J."/>
            <person name="Henson C."/>
            <person name="Hollinger A."/>
            <person name="Honan T."/>
            <person name="Huard M.D."/>
            <person name="Hughes L."/>
            <person name="Hurhula B."/>
            <person name="Husby M.E."/>
            <person name="Kamat A."/>
            <person name="Kanga B."/>
            <person name="Kashin S."/>
            <person name="Khazanovich D."/>
            <person name="Kisner P."/>
            <person name="Lance K."/>
            <person name="Lara M."/>
            <person name="Lee W."/>
            <person name="Lennon N."/>
            <person name="Letendre F."/>
            <person name="LeVine R."/>
            <person name="Lipovsky A."/>
            <person name="Liu X."/>
            <person name="Liu J."/>
            <person name="Liu S."/>
            <person name="Lokyitsang T."/>
            <person name="Lokyitsang Y."/>
            <person name="Lubonja R."/>
            <person name="Lui A."/>
            <person name="MacDonald P."/>
            <person name="Magnisalis V."/>
            <person name="Maru K."/>
            <person name="Matthews C."/>
            <person name="McCusker W."/>
            <person name="McDonough S."/>
            <person name="Mehta T."/>
            <person name="Meldrim J."/>
            <person name="Meneus L."/>
            <person name="Mihai O."/>
            <person name="Mihalev A."/>
            <person name="Mihova T."/>
            <person name="Mittelman R."/>
            <person name="Mlenga V."/>
            <person name="Montmayeur A."/>
            <person name="Mulrain L."/>
            <person name="Navidi A."/>
            <person name="Naylor J."/>
            <person name="Negash T."/>
            <person name="Nguyen T."/>
            <person name="Nguyen N."/>
            <person name="Nicol R."/>
            <person name="Norbu C."/>
            <person name="Norbu N."/>
            <person name="Novod N."/>
            <person name="O'Neill B."/>
            <person name="Osman S."/>
            <person name="Markiewicz E."/>
            <person name="Oyono O.L."/>
            <person name="Patti C."/>
            <person name="Phunkhang P."/>
            <person name="Pierre F."/>
            <person name="Priest M."/>
            <person name="Raghuraman S."/>
            <person name="Rege F."/>
            <person name="Reyes R."/>
            <person name="Rise C."/>
            <person name="Rogov P."/>
            <person name="Ross K."/>
            <person name="Ryan E."/>
            <person name="Settipalli S."/>
            <person name="Shea T."/>
            <person name="Sherpa N."/>
            <person name="Shi L."/>
            <person name="Shih D."/>
            <person name="Sparrow T."/>
            <person name="Spaulding J."/>
            <person name="Stalker J."/>
            <person name="Stange-Thomann N."/>
            <person name="Stavropoulos S."/>
            <person name="Stone C."/>
            <person name="Strader C."/>
            <person name="Tesfaye S."/>
            <person name="Thomson T."/>
            <person name="Thoulutsang Y."/>
            <person name="Thoulutsang D."/>
            <person name="Topham K."/>
            <person name="Topping I."/>
            <person name="Tsamla T."/>
            <person name="Vassiliev H."/>
            <person name="Vo A."/>
            <person name="Wangchuk T."/>
            <person name="Wangdi T."/>
            <person name="Weiand M."/>
            <person name="Wilkinson J."/>
            <person name="Wilson A."/>
            <person name="Yadav S."/>
            <person name="Young G."/>
            <person name="Yu Q."/>
            <person name="Zembek L."/>
            <person name="Zhong D."/>
            <person name="Zimmer A."/>
            <person name="Zwirko Z."/>
            <person name="Jaffe D.B."/>
            <person name="Alvarez P."/>
            <person name="Brockman W."/>
            <person name="Butler J."/>
            <person name="Chin C."/>
            <person name="Gnerre S."/>
            <person name="Grabherr M."/>
            <person name="Kleber M."/>
            <person name="Mauceli E."/>
            <person name="MacCallum I."/>
        </authorList>
    </citation>
    <scope>NUCLEOTIDE SEQUENCE [LARGE SCALE GENOMIC DNA]</scope>
    <source>
        <strain evidence="3">MSH-3 / Tucson 14011-0111.49</strain>
    </source>
</reference>
<evidence type="ECO:0000313" key="2">
    <source>
        <dbReference type="EMBL" id="EDW33126.1"/>
    </source>
</evidence>
<sequence>MRLPCREPMAEAPHRPEPTRWFPHQPDFRRALKGRFPARKFLCGLDPRDVD</sequence>
<dbReference type="Proteomes" id="UP000008744">
    <property type="component" value="Unassembled WGS sequence"/>
</dbReference>
<name>B4HDP1_DROPE</name>
<dbReference type="EMBL" id="CH480736">
    <property type="protein sequence ID" value="EDW33126.1"/>
    <property type="molecule type" value="Genomic_DNA"/>
</dbReference>
<gene>
    <name evidence="2" type="primary">Dper\GL11927</name>
    <name evidence="2" type="ORF">Dper_GL11927</name>
</gene>